<comment type="caution">
    <text evidence="3">The sequence shown here is derived from an EMBL/GenBank/DDBJ whole genome shotgun (WGS) entry which is preliminary data.</text>
</comment>
<dbReference type="InterPro" id="IPR018649">
    <property type="entry name" value="SHOCT"/>
</dbReference>
<dbReference type="InterPro" id="IPR008523">
    <property type="entry name" value="DUF805"/>
</dbReference>
<dbReference type="Proteomes" id="UP000052232">
    <property type="component" value="Unassembled WGS sequence"/>
</dbReference>
<dbReference type="PANTHER" id="PTHR34980">
    <property type="entry name" value="INNER MEMBRANE PROTEIN-RELATED-RELATED"/>
    <property type="match status" value="1"/>
</dbReference>
<reference evidence="3 4" key="1">
    <citation type="journal article" date="2015" name="G3 (Bethesda)">
        <title>Insights into Ongoing Evolution of the Hexachlorocyclohexane Catabolic Pathway from Comparative Genomics of Ten Sphingomonadaceae Strains.</title>
        <authorList>
            <person name="Pearce S.L."/>
            <person name="Oakeshott J.G."/>
            <person name="Pandey G."/>
        </authorList>
    </citation>
    <scope>NUCLEOTIDE SEQUENCE [LARGE SCALE GENOMIC DNA]</scope>
    <source>
        <strain evidence="3 4">LL01</strain>
    </source>
</reference>
<dbReference type="Pfam" id="PF09851">
    <property type="entry name" value="SHOCT"/>
    <property type="match status" value="1"/>
</dbReference>
<protein>
    <recommendedName>
        <fullName evidence="2">SHOCT domain-containing protein</fullName>
    </recommendedName>
</protein>
<dbReference type="EMBL" id="JACT01000003">
    <property type="protein sequence ID" value="KMS54693.1"/>
    <property type="molecule type" value="Genomic_DNA"/>
</dbReference>
<dbReference type="PATRIC" id="fig|1420583.3.peg.2825"/>
<feature type="domain" description="SHOCT" evidence="2">
    <location>
        <begin position="184"/>
        <end position="211"/>
    </location>
</feature>
<dbReference type="AlphaFoldDB" id="A0A0J7XUG3"/>
<keyword evidence="1" id="KW-1133">Transmembrane helix</keyword>
<dbReference type="GO" id="GO:0005886">
    <property type="term" value="C:plasma membrane"/>
    <property type="evidence" value="ECO:0007669"/>
    <property type="project" value="TreeGrafter"/>
</dbReference>
<feature type="transmembrane region" description="Helical" evidence="1">
    <location>
        <begin position="77"/>
        <end position="97"/>
    </location>
</feature>
<feature type="transmembrane region" description="Helical" evidence="1">
    <location>
        <begin position="109"/>
        <end position="130"/>
    </location>
</feature>
<evidence type="ECO:0000313" key="4">
    <source>
        <dbReference type="Proteomes" id="UP000052232"/>
    </source>
</evidence>
<accession>A0A0J7XUG3</accession>
<keyword evidence="1" id="KW-0472">Membrane</keyword>
<keyword evidence="1" id="KW-0812">Transmembrane</keyword>
<proteinExistence type="predicted"/>
<sequence length="214" mass="23163">MEGLRPLFRYFELSGRSGRAEFWKFCAFVLMAETLAAFLDTGSNNKVPVITSIIVVVTTIPQWTATVRRLHDIGKSGWAMLWPIGIAAIGAVVAGMSQQVNEYGEKAQSPIGLIAILLILGSFGYGLYLLTKAGDEYENQYGDPDNHVPTAFAELIGMSVDSADRPSAAHRPASKAGGVDEAMAQIERLGQLREKGLLSDEEFATQKSAILARV</sequence>
<dbReference type="PANTHER" id="PTHR34980:SF2">
    <property type="entry name" value="INNER MEMBRANE PROTEIN YHAH-RELATED"/>
    <property type="match status" value="1"/>
</dbReference>
<evidence type="ECO:0000313" key="3">
    <source>
        <dbReference type="EMBL" id="KMS54693.1"/>
    </source>
</evidence>
<name>A0A0J7XUG3_9SPHN</name>
<evidence type="ECO:0000256" key="1">
    <source>
        <dbReference type="SAM" id="Phobius"/>
    </source>
</evidence>
<organism evidence="3 4">
    <name type="scientific">Sphingobium cupriresistens LL01</name>
    <dbReference type="NCBI Taxonomy" id="1420583"/>
    <lineage>
        <taxon>Bacteria</taxon>
        <taxon>Pseudomonadati</taxon>
        <taxon>Pseudomonadota</taxon>
        <taxon>Alphaproteobacteria</taxon>
        <taxon>Sphingomonadales</taxon>
        <taxon>Sphingomonadaceae</taxon>
        <taxon>Sphingobium</taxon>
    </lineage>
</organism>
<dbReference type="Pfam" id="PF05656">
    <property type="entry name" value="DUF805"/>
    <property type="match status" value="1"/>
</dbReference>
<dbReference type="STRING" id="1420583.V473_15150"/>
<gene>
    <name evidence="3" type="ORF">V473_15150</name>
</gene>
<keyword evidence="4" id="KW-1185">Reference proteome</keyword>
<evidence type="ECO:0000259" key="2">
    <source>
        <dbReference type="Pfam" id="PF09851"/>
    </source>
</evidence>